<reference evidence="1" key="1">
    <citation type="submission" date="2022-10" db="EMBL/GenBank/DDBJ databases">
        <title>Culturing micro-colonial fungi from biological soil crusts in the Mojave desert and describing Neophaeococcomyces mojavensis, and introducing the new genera and species Taxawa tesnikishii.</title>
        <authorList>
            <person name="Kurbessoian T."/>
            <person name="Stajich J.E."/>
        </authorList>
    </citation>
    <scope>NUCLEOTIDE SEQUENCE</scope>
    <source>
        <strain evidence="1">JES_112</strain>
    </source>
</reference>
<comment type="caution">
    <text evidence="1">The sequence shown here is derived from an EMBL/GenBank/DDBJ whole genome shotgun (WGS) entry which is preliminary data.</text>
</comment>
<proteinExistence type="predicted"/>
<evidence type="ECO:0000313" key="1">
    <source>
        <dbReference type="EMBL" id="KAJ9660197.1"/>
    </source>
</evidence>
<accession>A0ACC3ADE5</accession>
<dbReference type="Proteomes" id="UP001172386">
    <property type="component" value="Unassembled WGS sequence"/>
</dbReference>
<organism evidence="1 2">
    <name type="scientific">Neophaeococcomyces mojaviensis</name>
    <dbReference type="NCBI Taxonomy" id="3383035"/>
    <lineage>
        <taxon>Eukaryota</taxon>
        <taxon>Fungi</taxon>
        <taxon>Dikarya</taxon>
        <taxon>Ascomycota</taxon>
        <taxon>Pezizomycotina</taxon>
        <taxon>Eurotiomycetes</taxon>
        <taxon>Chaetothyriomycetidae</taxon>
        <taxon>Chaetothyriales</taxon>
        <taxon>Chaetothyriales incertae sedis</taxon>
        <taxon>Neophaeococcomyces</taxon>
    </lineage>
</organism>
<dbReference type="EMBL" id="JAPDRQ010000033">
    <property type="protein sequence ID" value="KAJ9660197.1"/>
    <property type="molecule type" value="Genomic_DNA"/>
</dbReference>
<sequence>MPGFFPKKFPGKMCMFPVAQRMSKKADTIDLAEPLLPFFAAGIIVLYGINAGAGAMMNCMFEQLVESKGPLLTLSAEEYRSDPRNPYAKQPSERAERGEH</sequence>
<keyword evidence="2" id="KW-1185">Reference proteome</keyword>
<protein>
    <submittedName>
        <fullName evidence="1">Atp18 subunit J of the mitochondrial F1F0 ATP synthase</fullName>
    </submittedName>
</protein>
<gene>
    <name evidence="1" type="primary">ATP18</name>
    <name evidence="1" type="ORF">H2198_002703</name>
</gene>
<evidence type="ECO:0000313" key="2">
    <source>
        <dbReference type="Proteomes" id="UP001172386"/>
    </source>
</evidence>
<name>A0ACC3ADE5_9EURO</name>